<evidence type="ECO:0000313" key="3">
    <source>
        <dbReference type="Proteomes" id="UP000078550"/>
    </source>
</evidence>
<dbReference type="AlphaFoldDB" id="A0A1A8ZQD4"/>
<evidence type="ECO:0000313" key="4">
    <source>
        <dbReference type="Proteomes" id="UP000078555"/>
    </source>
</evidence>
<keyword evidence="4" id="KW-1185">Reference proteome</keyword>
<reference evidence="3 4" key="2">
    <citation type="submission" date="2016-05" db="EMBL/GenBank/DDBJ databases">
        <authorList>
            <person name="Naeem Raeece"/>
        </authorList>
    </citation>
    <scope>NUCLEOTIDE SEQUENCE [LARGE SCALE GENOMIC DNA]</scope>
</reference>
<dbReference type="Proteomes" id="UP000078550">
    <property type="component" value="Unassembled WGS sequence"/>
</dbReference>
<proteinExistence type="predicted"/>
<dbReference type="Proteomes" id="UP000078555">
    <property type="component" value="Unassembled WGS sequence"/>
</dbReference>
<evidence type="ECO:0000313" key="2">
    <source>
        <dbReference type="EMBL" id="SBT46636.1"/>
    </source>
</evidence>
<dbReference type="EMBL" id="FLRE01000184">
    <property type="protein sequence ID" value="SBT46636.1"/>
    <property type="molecule type" value="Genomic_DNA"/>
</dbReference>
<sequence>MHARSQCRHDRNVGTIAMKARSQCRHDRNVGTIAMKARTQCRHGNTRTWVQKKIYIEFKARRSMPFKNGLTSIYSQGTFSKCSEKKALLFHIKISTI</sequence>
<protein>
    <submittedName>
        <fullName evidence="1">Uncharacterized protein</fullName>
    </submittedName>
</protein>
<organism evidence="1 4">
    <name type="scientific">Plasmodium ovale wallikeri</name>
    <dbReference type="NCBI Taxonomy" id="864142"/>
    <lineage>
        <taxon>Eukaryota</taxon>
        <taxon>Sar</taxon>
        <taxon>Alveolata</taxon>
        <taxon>Apicomplexa</taxon>
        <taxon>Aconoidasida</taxon>
        <taxon>Haemosporida</taxon>
        <taxon>Plasmodiidae</taxon>
        <taxon>Plasmodium</taxon>
        <taxon>Plasmodium (Plasmodium)</taxon>
    </lineage>
</organism>
<name>A0A1A8ZQD4_PLAOA</name>
<accession>A0A1A8ZQD4</accession>
<dbReference type="EMBL" id="FLRD01000138">
    <property type="protein sequence ID" value="SBT46090.1"/>
    <property type="molecule type" value="Genomic_DNA"/>
</dbReference>
<evidence type="ECO:0000313" key="1">
    <source>
        <dbReference type="EMBL" id="SBT46090.1"/>
    </source>
</evidence>
<gene>
    <name evidence="1" type="ORF">POVWA1_053140</name>
    <name evidence="2" type="ORF">POVWA2_052410</name>
</gene>
<reference evidence="1" key="1">
    <citation type="submission" date="2016-05" db="EMBL/GenBank/DDBJ databases">
        <authorList>
            <person name="Lavstsen T."/>
            <person name="Jespersen J.S."/>
        </authorList>
    </citation>
    <scope>NUCLEOTIDE SEQUENCE [LARGE SCALE GENOMIC DNA]</scope>
</reference>